<sequence>MKVLIISDGHGSLEMLDAIAPVMEGVDMVLYGGDFAAENKPETGLPFLERLAKLHDRVFAVSGNCDGPEFLETLESYDVSVEGSLSYFSGLVLTGSGGSSYFKRNSPNERSDEELVSDLRLAEQSLRDESAGDGDFADGSAAQEPAATASSEAEAGDGWNSLVAIVHNPPKDTVCDQVAPGIHVGSPLIRSFIERVRPLLVVCGHIHEGFGKDTIGSTVLANPGSLAEGRYAIAEISGGGKVPFSVSSLELLQLAR</sequence>
<dbReference type="Proteomes" id="UP001198163">
    <property type="component" value="Unassembled WGS sequence"/>
</dbReference>
<dbReference type="EMBL" id="JAINWA010000003">
    <property type="protein sequence ID" value="MCD1655666.1"/>
    <property type="molecule type" value="Genomic_DNA"/>
</dbReference>
<evidence type="ECO:0000256" key="1">
    <source>
        <dbReference type="SAM" id="MobiDB-lite"/>
    </source>
</evidence>
<proteinExistence type="predicted"/>
<gene>
    <name evidence="3" type="ORF">K7J14_13290</name>
</gene>
<accession>A0AAE3EJU9</accession>
<dbReference type="InterPro" id="IPR004843">
    <property type="entry name" value="Calcineurin-like_PHP"/>
</dbReference>
<dbReference type="SUPFAM" id="SSF56300">
    <property type="entry name" value="Metallo-dependent phosphatases"/>
    <property type="match status" value="1"/>
</dbReference>
<dbReference type="InterPro" id="IPR051693">
    <property type="entry name" value="UPF0046_metallophosphoest"/>
</dbReference>
<comment type="caution">
    <text evidence="3">The sequence shown here is derived from an EMBL/GenBank/DDBJ whole genome shotgun (WGS) entry which is preliminary data.</text>
</comment>
<dbReference type="Gene3D" id="3.60.21.10">
    <property type="match status" value="1"/>
</dbReference>
<dbReference type="InterPro" id="IPR029052">
    <property type="entry name" value="Metallo-depent_PP-like"/>
</dbReference>
<feature type="domain" description="Calcineurin-like phosphoesterase" evidence="2">
    <location>
        <begin position="1"/>
        <end position="208"/>
    </location>
</feature>
<dbReference type="GO" id="GO:0016787">
    <property type="term" value="F:hydrolase activity"/>
    <property type="evidence" value="ECO:0007669"/>
    <property type="project" value="InterPro"/>
</dbReference>
<dbReference type="PANTHER" id="PTHR12905:SF0">
    <property type="entry name" value="CALCINEURIN-LIKE PHOSPHOESTERASE DOMAIN-CONTAINING PROTEIN"/>
    <property type="match status" value="1"/>
</dbReference>
<feature type="region of interest" description="Disordered" evidence="1">
    <location>
        <begin position="127"/>
        <end position="154"/>
    </location>
</feature>
<dbReference type="AlphaFoldDB" id="A0AAE3EJU9"/>
<organism evidence="3 4">
    <name type="scientific">Teretinema zuelzerae</name>
    <dbReference type="NCBI Taxonomy" id="156"/>
    <lineage>
        <taxon>Bacteria</taxon>
        <taxon>Pseudomonadati</taxon>
        <taxon>Spirochaetota</taxon>
        <taxon>Spirochaetia</taxon>
        <taxon>Spirochaetales</taxon>
        <taxon>Treponemataceae</taxon>
        <taxon>Teretinema</taxon>
    </lineage>
</organism>
<evidence type="ECO:0000313" key="4">
    <source>
        <dbReference type="Proteomes" id="UP001198163"/>
    </source>
</evidence>
<evidence type="ECO:0000259" key="2">
    <source>
        <dbReference type="Pfam" id="PF00149"/>
    </source>
</evidence>
<reference evidence="3" key="1">
    <citation type="submission" date="2021-08" db="EMBL/GenBank/DDBJ databases">
        <title>Comparative analyses of Brucepasteria parasyntrophica and Teretinema zuelzerae.</title>
        <authorList>
            <person name="Song Y."/>
            <person name="Brune A."/>
        </authorList>
    </citation>
    <scope>NUCLEOTIDE SEQUENCE</scope>
    <source>
        <strain evidence="3">DSM 1903</strain>
    </source>
</reference>
<evidence type="ECO:0000313" key="3">
    <source>
        <dbReference type="EMBL" id="MCD1655666.1"/>
    </source>
</evidence>
<name>A0AAE3EJU9_9SPIR</name>
<dbReference type="Pfam" id="PF00149">
    <property type="entry name" value="Metallophos"/>
    <property type="match status" value="1"/>
</dbReference>
<dbReference type="PANTHER" id="PTHR12905">
    <property type="entry name" value="METALLOPHOSPHOESTERASE"/>
    <property type="match status" value="1"/>
</dbReference>
<protein>
    <submittedName>
        <fullName evidence="3">Metallophosphoesterase family protein</fullName>
    </submittedName>
</protein>
<keyword evidence="4" id="KW-1185">Reference proteome</keyword>
<feature type="compositionally biased region" description="Low complexity" evidence="1">
    <location>
        <begin position="137"/>
        <end position="153"/>
    </location>
</feature>